<evidence type="ECO:0000256" key="1">
    <source>
        <dbReference type="SAM" id="MobiDB-lite"/>
    </source>
</evidence>
<gene>
    <name evidence="3" type="ORF">BE15_14455</name>
</gene>
<feature type="domain" description="Co-chaperone DjlA N-terminal" evidence="2">
    <location>
        <begin position="43"/>
        <end position="154"/>
    </location>
</feature>
<dbReference type="InterPro" id="IPR029024">
    <property type="entry name" value="TerB-like"/>
</dbReference>
<dbReference type="CDD" id="cd07177">
    <property type="entry name" value="terB_like"/>
    <property type="match status" value="1"/>
</dbReference>
<dbReference type="OrthoDB" id="5512109at2"/>
<dbReference type="RefSeq" id="WP_061610316.1">
    <property type="nucleotide sequence ID" value="NZ_CP162579.1"/>
</dbReference>
<keyword evidence="3" id="KW-0238">DNA-binding</keyword>
<feature type="compositionally biased region" description="Basic and acidic residues" evidence="1">
    <location>
        <begin position="173"/>
        <end position="184"/>
    </location>
</feature>
<dbReference type="AlphaFoldDB" id="A0A150QGE9"/>
<dbReference type="GO" id="GO:0003677">
    <property type="term" value="F:DNA binding"/>
    <property type="evidence" value="ECO:0007669"/>
    <property type="project" value="UniProtKB-KW"/>
</dbReference>
<dbReference type="Gene3D" id="1.10.3680.10">
    <property type="entry name" value="TerB-like"/>
    <property type="match status" value="1"/>
</dbReference>
<evidence type="ECO:0000313" key="3">
    <source>
        <dbReference type="EMBL" id="KYF66738.1"/>
    </source>
</evidence>
<protein>
    <submittedName>
        <fullName evidence="3">DNA-binding protein</fullName>
    </submittedName>
</protein>
<accession>A0A150QGE9</accession>
<evidence type="ECO:0000313" key="4">
    <source>
        <dbReference type="Proteomes" id="UP000075260"/>
    </source>
</evidence>
<reference evidence="3 4" key="1">
    <citation type="submission" date="2014-02" db="EMBL/GenBank/DDBJ databases">
        <title>The small core and large imbalanced accessory genome model reveals a collaborative survival strategy of Sorangium cellulosum strains in nature.</title>
        <authorList>
            <person name="Han K."/>
            <person name="Peng R."/>
            <person name="Blom J."/>
            <person name="Li Y.-Z."/>
        </authorList>
    </citation>
    <scope>NUCLEOTIDE SEQUENCE [LARGE SCALE GENOMIC DNA]</scope>
    <source>
        <strain evidence="3 4">So0008-312</strain>
    </source>
</reference>
<dbReference type="SUPFAM" id="SSF158682">
    <property type="entry name" value="TerB-like"/>
    <property type="match status" value="1"/>
</dbReference>
<organism evidence="3 4">
    <name type="scientific">Sorangium cellulosum</name>
    <name type="common">Polyangium cellulosum</name>
    <dbReference type="NCBI Taxonomy" id="56"/>
    <lineage>
        <taxon>Bacteria</taxon>
        <taxon>Pseudomonadati</taxon>
        <taxon>Myxococcota</taxon>
        <taxon>Polyangia</taxon>
        <taxon>Polyangiales</taxon>
        <taxon>Polyangiaceae</taxon>
        <taxon>Sorangium</taxon>
    </lineage>
</organism>
<comment type="caution">
    <text evidence="3">The sequence shown here is derived from an EMBL/GenBank/DDBJ whole genome shotgun (WGS) entry which is preliminary data.</text>
</comment>
<feature type="region of interest" description="Disordered" evidence="1">
    <location>
        <begin position="155"/>
        <end position="184"/>
    </location>
</feature>
<sequence>MGLLAWLGLKQGGSFPNLDALLKELRTALPDDEAVVLRYIATVIVLLGKVACVDGRFSSKEDELLRELLTHIDGLAPSGVDAVFNALQGKLPALQEGEVDRCYRELKALCNASERAEVVRLLIRLAAADGAPTPAERAEITSIAEEIGVPLAEIEPDLAGQAGVQDGSPAAPDEQRERDGETRG</sequence>
<name>A0A150QGE9_SORCE</name>
<dbReference type="EMBL" id="JEMA01000715">
    <property type="protein sequence ID" value="KYF66738.1"/>
    <property type="molecule type" value="Genomic_DNA"/>
</dbReference>
<evidence type="ECO:0000259" key="2">
    <source>
        <dbReference type="Pfam" id="PF05099"/>
    </source>
</evidence>
<proteinExistence type="predicted"/>
<dbReference type="InterPro" id="IPR007791">
    <property type="entry name" value="DjlA_N"/>
</dbReference>
<dbReference type="Proteomes" id="UP000075260">
    <property type="component" value="Unassembled WGS sequence"/>
</dbReference>
<dbReference type="Pfam" id="PF05099">
    <property type="entry name" value="TerB"/>
    <property type="match status" value="1"/>
</dbReference>